<dbReference type="EMBL" id="CAADFA010000182">
    <property type="protein sequence ID" value="VFJ56698.1"/>
    <property type="molecule type" value="Genomic_DNA"/>
</dbReference>
<name>A0A450WYG9_9GAMM</name>
<evidence type="ECO:0000313" key="5">
    <source>
        <dbReference type="EMBL" id="VFJ76193.1"/>
    </source>
</evidence>
<accession>A0A450WYG9</accession>
<feature type="transmembrane region" description="Helical" evidence="1">
    <location>
        <begin position="54"/>
        <end position="76"/>
    </location>
</feature>
<evidence type="ECO:0000313" key="4">
    <source>
        <dbReference type="EMBL" id="VFJ76084.1"/>
    </source>
</evidence>
<keyword evidence="1" id="KW-1133">Transmembrane helix</keyword>
<dbReference type="EMBL" id="CAADEZ010000903">
    <property type="protein sequence ID" value="VFJ76084.1"/>
    <property type="molecule type" value="Genomic_DNA"/>
</dbReference>
<keyword evidence="1" id="KW-0472">Membrane</keyword>
<dbReference type="AlphaFoldDB" id="A0A450WYG9"/>
<dbReference type="EMBL" id="CAADFA010000916">
    <property type="protein sequence ID" value="VFJ76193.1"/>
    <property type="molecule type" value="Genomic_DNA"/>
</dbReference>
<sequence length="77" mass="8475">MSAITFDTLKFTKRLTRAGASPELAEATAEAFREASGEAELANKADLRELEYRLTIRMGAMFITNIVALSALYKLFG</sequence>
<keyword evidence="1" id="KW-0812">Transmembrane</keyword>
<dbReference type="EMBL" id="CAADFA010000574">
    <property type="protein sequence ID" value="VFJ70848.1"/>
    <property type="molecule type" value="Genomic_DNA"/>
</dbReference>
<reference evidence="6" key="1">
    <citation type="submission" date="2019-02" db="EMBL/GenBank/DDBJ databases">
        <authorList>
            <person name="Gruber-Vodicka R. H."/>
            <person name="Seah K. B. B."/>
        </authorList>
    </citation>
    <scope>NUCLEOTIDE SEQUENCE</scope>
    <source>
        <strain evidence="4">BECK_BZ163</strain>
        <strain evidence="6">BECK_BZ164</strain>
        <strain evidence="2">BECK_BZ165</strain>
    </source>
</reference>
<dbReference type="EMBL" id="CAADFL010000837">
    <property type="protein sequence ID" value="VFK22071.1"/>
    <property type="molecule type" value="Genomic_DNA"/>
</dbReference>
<evidence type="ECO:0000313" key="6">
    <source>
        <dbReference type="EMBL" id="VFK22071.1"/>
    </source>
</evidence>
<evidence type="ECO:0000313" key="3">
    <source>
        <dbReference type="EMBL" id="VFJ70848.1"/>
    </source>
</evidence>
<gene>
    <name evidence="4" type="ORF">BECKFM1743A_GA0114220_109031</name>
    <name evidence="6" type="ORF">BECKFM1743B_GA0114221_108372</name>
    <name evidence="2" type="ORF">BECKFM1743C_GA0114222_101824</name>
    <name evidence="3" type="ORF">BECKFM1743C_GA0114222_105743</name>
    <name evidence="5" type="ORF">BECKFM1743C_GA0114222_109161</name>
</gene>
<proteinExistence type="predicted"/>
<protein>
    <recommendedName>
        <fullName evidence="7">DUF1640 domain-containing protein</fullName>
    </recommendedName>
</protein>
<organism evidence="6">
    <name type="scientific">Candidatus Kentrum sp. FM</name>
    <dbReference type="NCBI Taxonomy" id="2126340"/>
    <lineage>
        <taxon>Bacteria</taxon>
        <taxon>Pseudomonadati</taxon>
        <taxon>Pseudomonadota</taxon>
        <taxon>Gammaproteobacteria</taxon>
        <taxon>Candidatus Kentrum</taxon>
    </lineage>
</organism>
<evidence type="ECO:0008006" key="7">
    <source>
        <dbReference type="Google" id="ProtNLM"/>
    </source>
</evidence>
<evidence type="ECO:0000256" key="1">
    <source>
        <dbReference type="SAM" id="Phobius"/>
    </source>
</evidence>
<evidence type="ECO:0000313" key="2">
    <source>
        <dbReference type="EMBL" id="VFJ56698.1"/>
    </source>
</evidence>